<proteinExistence type="predicted"/>
<evidence type="ECO:0000313" key="1">
    <source>
        <dbReference type="EMBL" id="CAG8661533.1"/>
    </source>
</evidence>
<gene>
    <name evidence="1" type="ORF">ACOLOM_LOCUS8610</name>
</gene>
<sequence>MEKVISEYTGSAKQRGLPVHGRHLDSFQRDDEKGMRSAIAETKAAIRLEVTPAEPGLQKLEHTLTKVVGVRGREVWSCEEWWLEVDKEMKGDESESTGKAEEADNERPRKWEFEGNKPIMSTLSVLSVKQDGQQREASQVDAIMDLRK</sequence>
<organism evidence="1 2">
    <name type="scientific">Acaulospora colombiana</name>
    <dbReference type="NCBI Taxonomy" id="27376"/>
    <lineage>
        <taxon>Eukaryota</taxon>
        <taxon>Fungi</taxon>
        <taxon>Fungi incertae sedis</taxon>
        <taxon>Mucoromycota</taxon>
        <taxon>Glomeromycotina</taxon>
        <taxon>Glomeromycetes</taxon>
        <taxon>Diversisporales</taxon>
        <taxon>Acaulosporaceae</taxon>
        <taxon>Acaulospora</taxon>
    </lineage>
</organism>
<accession>A0ACA9NNQ6</accession>
<dbReference type="Proteomes" id="UP000789525">
    <property type="component" value="Unassembled WGS sequence"/>
</dbReference>
<keyword evidence="2" id="KW-1185">Reference proteome</keyword>
<dbReference type="EMBL" id="CAJVPT010022723">
    <property type="protein sequence ID" value="CAG8661533.1"/>
    <property type="molecule type" value="Genomic_DNA"/>
</dbReference>
<comment type="caution">
    <text evidence="1">The sequence shown here is derived from an EMBL/GenBank/DDBJ whole genome shotgun (WGS) entry which is preliminary data.</text>
</comment>
<evidence type="ECO:0000313" key="2">
    <source>
        <dbReference type="Proteomes" id="UP000789525"/>
    </source>
</evidence>
<name>A0ACA9NNQ6_9GLOM</name>
<reference evidence="1" key="1">
    <citation type="submission" date="2021-06" db="EMBL/GenBank/DDBJ databases">
        <authorList>
            <person name="Kallberg Y."/>
            <person name="Tangrot J."/>
            <person name="Rosling A."/>
        </authorList>
    </citation>
    <scope>NUCLEOTIDE SEQUENCE</scope>
    <source>
        <strain evidence="1">CL356</strain>
    </source>
</reference>
<protein>
    <submittedName>
        <fullName evidence="1">14901_t:CDS:1</fullName>
    </submittedName>
</protein>